<organism evidence="7 8">
    <name type="scientific">Psychrobacter saeujeotis</name>
    <dbReference type="NCBI Taxonomy" id="3143436"/>
    <lineage>
        <taxon>Bacteria</taxon>
        <taxon>Pseudomonadati</taxon>
        <taxon>Pseudomonadota</taxon>
        <taxon>Gammaproteobacteria</taxon>
        <taxon>Moraxellales</taxon>
        <taxon>Moraxellaceae</taxon>
        <taxon>Psychrobacter</taxon>
    </lineage>
</organism>
<dbReference type="EMBL" id="JBDGHN010000002">
    <property type="protein sequence ID" value="MEN2750432.1"/>
    <property type="molecule type" value="Genomic_DNA"/>
</dbReference>
<dbReference type="Pfam" id="PF05985">
    <property type="entry name" value="EutC"/>
    <property type="match status" value="1"/>
</dbReference>
<keyword evidence="4 5" id="KW-1283">Bacterial microcompartment</keyword>
<gene>
    <name evidence="5 7" type="primary">eutC</name>
    <name evidence="7" type="ORF">AAIR29_02170</name>
</gene>
<comment type="subcellular location">
    <subcellularLocation>
        <location evidence="5">Bacterial microcompartment</location>
    </subcellularLocation>
</comment>
<comment type="caution">
    <text evidence="7">The sequence shown here is derived from an EMBL/GenBank/DDBJ whole genome shotgun (WGS) entry which is preliminary data.</text>
</comment>
<dbReference type="EC" id="4.3.1.7" evidence="5"/>
<sequence length="315" mass="35092">MNDSQVKQSIIDEDKPETSQRSELVHLDPWQKLKEYTDSRIALGRVGCSIPTKPLLKFQLDHAEAKDAVLQDLDTERLVNDLSTQCHLTFKDMDTEAAAADSEKSDEPSLEQSNKVWELFKVMSQAENKSDYLKRPDWGKLLNTESSDKLEHFLEQSGTDKSYDVIMVMGDGLSARALEENGPKLVAELIPLFKEQGWSIAPLVIATGSRVALGDKIAERLNAKMLIMLIGERPGLSSPDSLGIYYTWDAHVDSHDAMRNCISNVRAAGLPIKMAANRLLALMKKSCELKLSGVDLKDEQELPTLDQSQPAIKLL</sequence>
<dbReference type="HAMAP" id="MF_00601">
    <property type="entry name" value="EutC"/>
    <property type="match status" value="1"/>
</dbReference>
<dbReference type="InterPro" id="IPR009246">
    <property type="entry name" value="EutC"/>
</dbReference>
<accession>A0ABU9X4V4</accession>
<dbReference type="PANTHER" id="PTHR39330:SF1">
    <property type="entry name" value="ETHANOLAMINE AMMONIA-LYASE SMALL SUBUNIT"/>
    <property type="match status" value="1"/>
</dbReference>
<dbReference type="PIRSF" id="PIRSF018982">
    <property type="entry name" value="EutC"/>
    <property type="match status" value="1"/>
</dbReference>
<proteinExistence type="inferred from homology"/>
<name>A0ABU9X4V4_9GAMM</name>
<evidence type="ECO:0000256" key="3">
    <source>
        <dbReference type="ARBA" id="ARBA00023285"/>
    </source>
</evidence>
<keyword evidence="8" id="KW-1185">Reference proteome</keyword>
<feature type="binding site" evidence="5">
    <location>
        <position position="261"/>
    </location>
    <ligand>
        <name>adenosylcob(III)alamin</name>
        <dbReference type="ChEBI" id="CHEBI:18408"/>
    </ligand>
</feature>
<evidence type="ECO:0000256" key="6">
    <source>
        <dbReference type="SAM" id="MobiDB-lite"/>
    </source>
</evidence>
<dbReference type="InterPro" id="IPR042255">
    <property type="entry name" value="EutC_N"/>
</dbReference>
<feature type="binding site" evidence="5">
    <location>
        <position position="211"/>
    </location>
    <ligand>
        <name>adenosylcob(III)alamin</name>
        <dbReference type="ChEBI" id="CHEBI:18408"/>
    </ligand>
</feature>
<evidence type="ECO:0000313" key="8">
    <source>
        <dbReference type="Proteomes" id="UP001461960"/>
    </source>
</evidence>
<dbReference type="InterPro" id="IPR042251">
    <property type="entry name" value="EutC_C"/>
</dbReference>
<evidence type="ECO:0000256" key="1">
    <source>
        <dbReference type="ARBA" id="ARBA00022628"/>
    </source>
</evidence>
<evidence type="ECO:0000313" key="7">
    <source>
        <dbReference type="EMBL" id="MEN2750432.1"/>
    </source>
</evidence>
<dbReference type="GO" id="GO:0008851">
    <property type="term" value="F:ethanolamine ammonia-lyase activity"/>
    <property type="evidence" value="ECO:0007669"/>
    <property type="project" value="UniProtKB-EC"/>
</dbReference>
<evidence type="ECO:0000256" key="2">
    <source>
        <dbReference type="ARBA" id="ARBA00023239"/>
    </source>
</evidence>
<dbReference type="PANTHER" id="PTHR39330">
    <property type="entry name" value="ETHANOLAMINE AMMONIA-LYASE LIGHT CHAIN"/>
    <property type="match status" value="1"/>
</dbReference>
<evidence type="ECO:0000256" key="5">
    <source>
        <dbReference type="HAMAP-Rule" id="MF_00601"/>
    </source>
</evidence>
<keyword evidence="2 5" id="KW-0456">Lyase</keyword>
<feature type="binding site" evidence="5">
    <location>
        <position position="232"/>
    </location>
    <ligand>
        <name>adenosylcob(III)alamin</name>
        <dbReference type="ChEBI" id="CHEBI:18408"/>
    </ligand>
</feature>
<comment type="function">
    <text evidence="5">Catalyzes the deamination of various vicinal amino-alcohols to oxo compounds. Allows this organism to utilize ethanolamine as the sole source of nitrogen and carbon in the presence of external vitamin B12.</text>
</comment>
<comment type="pathway">
    <text evidence="5">Amine and polyamine degradation; ethanolamine degradation.</text>
</comment>
<keyword evidence="3 5" id="KW-0170">Cobalt</keyword>
<comment type="subunit">
    <text evidence="5">The basic unit is a heterodimer which dimerizes to form tetramers. The heterotetramers trimerize; 6 large subunits form a core ring with 6 small subunits projecting outwards.</text>
</comment>
<feature type="compositionally biased region" description="Basic and acidic residues" evidence="6">
    <location>
        <begin position="10"/>
        <end position="23"/>
    </location>
</feature>
<protein>
    <recommendedName>
        <fullName evidence="5">Ethanolamine ammonia-lyase small subunit</fullName>
        <shortName evidence="5">EAL small subunit</shortName>
        <ecNumber evidence="5">4.3.1.7</ecNumber>
    </recommendedName>
</protein>
<comment type="similarity">
    <text evidence="5">Belongs to the EutC family.</text>
</comment>
<dbReference type="Proteomes" id="UP001461960">
    <property type="component" value="Unassembled WGS sequence"/>
</dbReference>
<dbReference type="NCBIfam" id="NF003971">
    <property type="entry name" value="PRK05465.1"/>
    <property type="match status" value="1"/>
</dbReference>
<feature type="region of interest" description="Disordered" evidence="6">
    <location>
        <begin position="1"/>
        <end position="23"/>
    </location>
</feature>
<comment type="catalytic activity">
    <reaction evidence="5">
        <text>ethanolamine = acetaldehyde + NH4(+)</text>
        <dbReference type="Rhea" id="RHEA:15313"/>
        <dbReference type="ChEBI" id="CHEBI:15343"/>
        <dbReference type="ChEBI" id="CHEBI:28938"/>
        <dbReference type="ChEBI" id="CHEBI:57603"/>
        <dbReference type="EC" id="4.3.1.7"/>
    </reaction>
</comment>
<dbReference type="Gene3D" id="3.40.50.11240">
    <property type="entry name" value="Ethanolamine ammonia-lyase light chain (EutC)"/>
    <property type="match status" value="1"/>
</dbReference>
<evidence type="ECO:0000256" key="4">
    <source>
        <dbReference type="ARBA" id="ARBA00024446"/>
    </source>
</evidence>
<comment type="cofactor">
    <cofactor evidence="5">
        <name>adenosylcob(III)alamin</name>
        <dbReference type="ChEBI" id="CHEBI:18408"/>
    </cofactor>
    <text evidence="5">Binds between the large and small subunits.</text>
</comment>
<dbReference type="Gene3D" id="1.10.30.40">
    <property type="entry name" value="Ethanolamine ammonia-lyase light chain (EutC), N-terminal domain"/>
    <property type="match status" value="1"/>
</dbReference>
<keyword evidence="1 5" id="KW-0846">Cobalamin</keyword>
<reference evidence="7 8" key="1">
    <citation type="submission" date="2024-05" db="EMBL/GenBank/DDBJ databases">
        <authorList>
            <person name="Kim H.-Y."/>
            <person name="Kim E."/>
            <person name="Cai Y."/>
            <person name="Yang S.-M."/>
            <person name="Lee W."/>
        </authorList>
    </citation>
    <scope>NUCLEOTIDE SEQUENCE [LARGE SCALE GENOMIC DNA]</scope>
    <source>
        <strain evidence="7 8">FBL11</strain>
    </source>
</reference>